<dbReference type="AlphaFoldDB" id="A0AAD8XBH3"/>
<keyword evidence="1" id="KW-0812">Transmembrane</keyword>
<proteinExistence type="predicted"/>
<evidence type="ECO:0000313" key="3">
    <source>
        <dbReference type="Proteomes" id="UP001244207"/>
    </source>
</evidence>
<gene>
    <name evidence="2" type="ORF">BDZ83DRAFT_641526</name>
</gene>
<feature type="transmembrane region" description="Helical" evidence="1">
    <location>
        <begin position="53"/>
        <end position="75"/>
    </location>
</feature>
<dbReference type="GeneID" id="85393463"/>
<sequence length="153" mass="17092">MGRSRGAWVLEHSWCLLSAVCVWSVIWRCYWWYLVMQQFNSCVSLCSSEIAAAVVVVFSAVVAIAAIAFLLLASICEPGDSDVARETWRICCKSRGLLRRSIRYQRRRFVGNAPVQGPQVSNPECFFRRRVLRCCVDGGLKVRQGPGGCAEGV</sequence>
<keyword evidence="3" id="KW-1185">Reference proteome</keyword>
<evidence type="ECO:0000313" key="2">
    <source>
        <dbReference type="EMBL" id="KAK1709169.1"/>
    </source>
</evidence>
<comment type="caution">
    <text evidence="2">The sequence shown here is derived from an EMBL/GenBank/DDBJ whole genome shotgun (WGS) entry which is preliminary data.</text>
</comment>
<name>A0AAD8XBH3_GLOAC</name>
<dbReference type="Proteomes" id="UP001244207">
    <property type="component" value="Unassembled WGS sequence"/>
</dbReference>
<feature type="transmembrane region" description="Helical" evidence="1">
    <location>
        <begin position="12"/>
        <end position="33"/>
    </location>
</feature>
<dbReference type="RefSeq" id="XP_060358508.1">
    <property type="nucleotide sequence ID" value="XM_060509564.1"/>
</dbReference>
<protein>
    <submittedName>
        <fullName evidence="2">Uncharacterized protein</fullName>
    </submittedName>
</protein>
<keyword evidence="1" id="KW-0472">Membrane</keyword>
<keyword evidence="1" id="KW-1133">Transmembrane helix</keyword>
<evidence type="ECO:0000256" key="1">
    <source>
        <dbReference type="SAM" id="Phobius"/>
    </source>
</evidence>
<organism evidence="2 3">
    <name type="scientific">Glomerella acutata</name>
    <name type="common">Colletotrichum acutatum</name>
    <dbReference type="NCBI Taxonomy" id="27357"/>
    <lineage>
        <taxon>Eukaryota</taxon>
        <taxon>Fungi</taxon>
        <taxon>Dikarya</taxon>
        <taxon>Ascomycota</taxon>
        <taxon>Pezizomycotina</taxon>
        <taxon>Sordariomycetes</taxon>
        <taxon>Hypocreomycetidae</taxon>
        <taxon>Glomerellales</taxon>
        <taxon>Glomerellaceae</taxon>
        <taxon>Colletotrichum</taxon>
        <taxon>Colletotrichum acutatum species complex</taxon>
    </lineage>
</organism>
<reference evidence="2" key="1">
    <citation type="submission" date="2021-12" db="EMBL/GenBank/DDBJ databases">
        <title>Comparative genomics, transcriptomics and evolutionary studies reveal genomic signatures of adaptation to plant cell wall in hemibiotrophic fungi.</title>
        <authorList>
            <consortium name="DOE Joint Genome Institute"/>
            <person name="Baroncelli R."/>
            <person name="Diaz J.F."/>
            <person name="Benocci T."/>
            <person name="Peng M."/>
            <person name="Battaglia E."/>
            <person name="Haridas S."/>
            <person name="Andreopoulos W."/>
            <person name="Labutti K."/>
            <person name="Pangilinan J."/>
            <person name="Floch G.L."/>
            <person name="Makela M.R."/>
            <person name="Henrissat B."/>
            <person name="Grigoriev I.V."/>
            <person name="Crouch J.A."/>
            <person name="De Vries R.P."/>
            <person name="Sukno S.A."/>
            <person name="Thon M.R."/>
        </authorList>
    </citation>
    <scope>NUCLEOTIDE SEQUENCE</scope>
    <source>
        <strain evidence="2">CBS 112980</strain>
    </source>
</reference>
<accession>A0AAD8XBH3</accession>
<dbReference type="EMBL" id="JAHMHS010000185">
    <property type="protein sequence ID" value="KAK1709169.1"/>
    <property type="molecule type" value="Genomic_DNA"/>
</dbReference>